<name>A0ABX7X8W0_9GAMM</name>
<accession>A0ABX7X8W0</accession>
<dbReference type="Proteomes" id="UP000672027">
    <property type="component" value="Chromosome"/>
</dbReference>
<evidence type="ECO:0000256" key="1">
    <source>
        <dbReference type="SAM" id="SignalP"/>
    </source>
</evidence>
<sequence length="138" mass="13619">MKKMLLTLASALLLSNAVMAADIAPVASVTGLQGSAVVARGDASLPLKQGMALLEGDKVAVLENSSMELAYADCAVSHQQNTLLDVSANAPCAQGQQFGTGAPLLAALGGFGLAGVIAAVVVVGVAVDAANDDDVTSP</sequence>
<gene>
    <name evidence="2" type="ORF">J8380_09160</name>
</gene>
<protein>
    <submittedName>
        <fullName evidence="2">Uncharacterized protein</fullName>
    </submittedName>
</protein>
<evidence type="ECO:0000313" key="3">
    <source>
        <dbReference type="Proteomes" id="UP000672027"/>
    </source>
</evidence>
<dbReference type="EMBL" id="CP072800">
    <property type="protein sequence ID" value="QTR51680.1"/>
    <property type="molecule type" value="Genomic_DNA"/>
</dbReference>
<proteinExistence type="predicted"/>
<feature type="chain" id="PRO_5046327126" evidence="1">
    <location>
        <begin position="21"/>
        <end position="138"/>
    </location>
</feature>
<feature type="signal peptide" evidence="1">
    <location>
        <begin position="1"/>
        <end position="20"/>
    </location>
</feature>
<dbReference type="RefSeq" id="WP_210230363.1">
    <property type="nucleotide sequence ID" value="NZ_CP072800.1"/>
</dbReference>
<reference evidence="2 3" key="1">
    <citation type="submission" date="2021-04" db="EMBL/GenBank/DDBJ databases">
        <title>Genomics, taxonomy and metabolism of representatives of sulfur bacteria of the genus Thiothrix: Thiothrix fructosivorans QT, Thiothrix unzii A1T and three new species, Thiothrix subterranea sp. nov., Thiothrix litoralis sp. nov. and 'Candidatus Thiothrix anitrata' sp. nov.</title>
        <authorList>
            <person name="Ravin N.V."/>
            <person name="Smolyakov D."/>
            <person name="Rudenko T.S."/>
            <person name="Mardanov A.V."/>
            <person name="Beletsky A.V."/>
            <person name="Markov N.D."/>
            <person name="Fomenkov A.I."/>
            <person name="Roberts R.J."/>
            <person name="Karnachuk O.V."/>
            <person name="Novikov A."/>
            <person name="Grabovich M.Y."/>
        </authorList>
    </citation>
    <scope>NUCLEOTIDE SEQUENCE [LARGE SCALE GENOMIC DNA]</scope>
    <source>
        <strain evidence="2 3">A52</strain>
    </source>
</reference>
<evidence type="ECO:0000313" key="2">
    <source>
        <dbReference type="EMBL" id="QTR51680.1"/>
    </source>
</evidence>
<keyword evidence="1" id="KW-0732">Signal</keyword>
<organism evidence="2 3">
    <name type="scientific">Candidatus Thiothrix anitrata</name>
    <dbReference type="NCBI Taxonomy" id="2823902"/>
    <lineage>
        <taxon>Bacteria</taxon>
        <taxon>Pseudomonadati</taxon>
        <taxon>Pseudomonadota</taxon>
        <taxon>Gammaproteobacteria</taxon>
        <taxon>Thiotrichales</taxon>
        <taxon>Thiotrichaceae</taxon>
        <taxon>Thiothrix</taxon>
    </lineage>
</organism>
<keyword evidence="3" id="KW-1185">Reference proteome</keyword>